<protein>
    <submittedName>
        <fullName evidence="2">Effector-binding domain-containing protein</fullName>
    </submittedName>
</protein>
<gene>
    <name evidence="2" type="ORF">J2X26_003504</name>
</gene>
<proteinExistence type="predicted"/>
<evidence type="ECO:0000313" key="2">
    <source>
        <dbReference type="EMBL" id="MDQ0375174.1"/>
    </source>
</evidence>
<evidence type="ECO:0000313" key="3">
    <source>
        <dbReference type="Proteomes" id="UP001239626"/>
    </source>
</evidence>
<dbReference type="Gene3D" id="3.20.80.10">
    <property type="entry name" value="Regulatory factor, effector binding domain"/>
    <property type="match status" value="1"/>
</dbReference>
<dbReference type="SUPFAM" id="SSF55136">
    <property type="entry name" value="Probable bacterial effector-binding domain"/>
    <property type="match status" value="1"/>
</dbReference>
<keyword evidence="3" id="KW-1185">Reference proteome</keyword>
<evidence type="ECO:0000259" key="1">
    <source>
        <dbReference type="SMART" id="SM00871"/>
    </source>
</evidence>
<organism evidence="2 3">
    <name type="scientific">Cellulomonas humilata</name>
    <dbReference type="NCBI Taxonomy" id="144055"/>
    <lineage>
        <taxon>Bacteria</taxon>
        <taxon>Bacillati</taxon>
        <taxon>Actinomycetota</taxon>
        <taxon>Actinomycetes</taxon>
        <taxon>Micrococcales</taxon>
        <taxon>Cellulomonadaceae</taxon>
        <taxon>Cellulomonas</taxon>
    </lineage>
</organism>
<feature type="domain" description="AraC effector-binding" evidence="1">
    <location>
        <begin position="1"/>
        <end position="153"/>
    </location>
</feature>
<dbReference type="SMART" id="SM00871">
    <property type="entry name" value="AraC_E_bind"/>
    <property type="match status" value="1"/>
</dbReference>
<dbReference type="Pfam" id="PF06445">
    <property type="entry name" value="GyrI-like"/>
    <property type="match status" value="1"/>
</dbReference>
<accession>A0ABU0EJ21</accession>
<dbReference type="RefSeq" id="WP_307493983.1">
    <property type="nucleotide sequence ID" value="NZ_JAUSVB010000005.1"/>
</dbReference>
<comment type="caution">
    <text evidence="2">The sequence shown here is derived from an EMBL/GenBank/DDBJ whole genome shotgun (WGS) entry which is preliminary data.</text>
</comment>
<dbReference type="EMBL" id="JAUSVB010000005">
    <property type="protein sequence ID" value="MDQ0375174.1"/>
    <property type="molecule type" value="Genomic_DNA"/>
</dbReference>
<sequence length="154" mass="16440">MDFTYDDQPTAFVAVVRERVALDALAAFYDRAYRAVLEEVAAAGLAVTGPAFGWYRDMPTDSVDLAAGFWVDADSVSSLGGGVEVVELPGGPAVVGTHVGSYDGLSGAWAELRTWMSDHPAQMRGDFLEVYVTDPSEAADPSQNETRLVLPIVP</sequence>
<dbReference type="Proteomes" id="UP001239626">
    <property type="component" value="Unassembled WGS sequence"/>
</dbReference>
<dbReference type="InterPro" id="IPR029442">
    <property type="entry name" value="GyrI-like"/>
</dbReference>
<reference evidence="2 3" key="1">
    <citation type="submission" date="2023-07" db="EMBL/GenBank/DDBJ databases">
        <title>Sorghum-associated microbial communities from plants grown in Nebraska, USA.</title>
        <authorList>
            <person name="Schachtman D."/>
        </authorList>
    </citation>
    <scope>NUCLEOTIDE SEQUENCE [LARGE SCALE GENOMIC DNA]</scope>
    <source>
        <strain evidence="2 3">BE332</strain>
    </source>
</reference>
<name>A0ABU0EJ21_9CELL</name>
<dbReference type="InterPro" id="IPR010499">
    <property type="entry name" value="AraC_E-bd"/>
</dbReference>
<dbReference type="InterPro" id="IPR011256">
    <property type="entry name" value="Reg_factor_effector_dom_sf"/>
</dbReference>